<sequence>MPVKETINNNLTDEEELHDGYLSPNLIMLRSRGENVQFITKLNLWGLKLKHVSALKCMPNLKIINMSSNCLQSLEPFSNCLNLCELYIRSNQIVNIDEVAHLKYLNMLEKLWLSGNPCCHYFKNYERNENVLCDSSVVYRCTVIRNIQSLMHLDQEVITLEERELSEEHGIFLTAPPPQLIIDEQSQSEISETTLTNINQTDVDESVDTHSVIDITLSSDIEMKKDRYQSDLPVTKKESQINNVDNDIIKDPRSTNDIVQLINNNIDSKSSFVKRKGRNRSYLQDVTLKETNKIRQEYGLKPINKNKISSPAKRLQSIDQKNINKFGKKNNEKIVRNSIIRLLKTLNYESLERIIQAAEKRILRLAGLTNSSKLQSLLVNGDVVEENDGEWTPNGTYDCSNYMNGDK</sequence>
<dbReference type="InterPro" id="IPR032675">
    <property type="entry name" value="LRR_dom_sf"/>
</dbReference>
<reference evidence="4" key="2">
    <citation type="submission" date="2019-11" db="UniProtKB">
        <authorList>
            <consortium name="WormBaseParasite"/>
        </authorList>
    </citation>
    <scope>IDENTIFICATION</scope>
    <source>
        <strain evidence="4">Puerto Rican</strain>
    </source>
</reference>
<dbReference type="WBParaSite" id="Smp_334740.1">
    <property type="protein sequence ID" value="Smp_334740.1"/>
    <property type="gene ID" value="Smp_334740"/>
</dbReference>
<dbReference type="InterPro" id="IPR001611">
    <property type="entry name" value="Leu-rich_rpt"/>
</dbReference>
<proteinExistence type="predicted"/>
<name>A0A5K4F972_SCHMA</name>
<keyword evidence="1" id="KW-0433">Leucine-rich repeat</keyword>
<protein>
    <submittedName>
        <fullName evidence="4">Protein C21orf2</fullName>
    </submittedName>
</protein>
<dbReference type="SUPFAM" id="SSF52058">
    <property type="entry name" value="L domain-like"/>
    <property type="match status" value="1"/>
</dbReference>
<dbReference type="InParanoid" id="A0A5K4F972"/>
<evidence type="ECO:0000256" key="2">
    <source>
        <dbReference type="ARBA" id="ARBA00022737"/>
    </source>
</evidence>
<dbReference type="PANTHER" id="PTHR18849">
    <property type="entry name" value="LEUCINE RICH REPEAT PROTEIN"/>
    <property type="match status" value="1"/>
</dbReference>
<dbReference type="Gene3D" id="3.80.10.10">
    <property type="entry name" value="Ribonuclease Inhibitor"/>
    <property type="match status" value="1"/>
</dbReference>
<dbReference type="AlphaFoldDB" id="A0A5K4F972"/>
<dbReference type="PROSITE" id="PS51450">
    <property type="entry name" value="LRR"/>
    <property type="match status" value="2"/>
</dbReference>
<evidence type="ECO:0000256" key="1">
    <source>
        <dbReference type="ARBA" id="ARBA00022614"/>
    </source>
</evidence>
<accession>A0A5K4F972</accession>
<dbReference type="Proteomes" id="UP000008854">
    <property type="component" value="Unassembled WGS sequence"/>
</dbReference>
<evidence type="ECO:0000313" key="3">
    <source>
        <dbReference type="Proteomes" id="UP000008854"/>
    </source>
</evidence>
<dbReference type="ExpressionAtlas" id="A0A5K4F972">
    <property type="expression patterns" value="baseline"/>
</dbReference>
<keyword evidence="2" id="KW-0677">Repeat</keyword>
<organism evidence="3 4">
    <name type="scientific">Schistosoma mansoni</name>
    <name type="common">Blood fluke</name>
    <dbReference type="NCBI Taxonomy" id="6183"/>
    <lineage>
        <taxon>Eukaryota</taxon>
        <taxon>Metazoa</taxon>
        <taxon>Spiralia</taxon>
        <taxon>Lophotrochozoa</taxon>
        <taxon>Platyhelminthes</taxon>
        <taxon>Trematoda</taxon>
        <taxon>Digenea</taxon>
        <taxon>Strigeidida</taxon>
        <taxon>Schistosomatoidea</taxon>
        <taxon>Schistosomatidae</taxon>
        <taxon>Schistosoma</taxon>
    </lineage>
</organism>
<keyword evidence="3" id="KW-1185">Reference proteome</keyword>
<reference evidence="3" key="1">
    <citation type="journal article" date="2012" name="PLoS Negl. Trop. Dis.">
        <title>A systematically improved high quality genome and transcriptome of the human blood fluke Schistosoma mansoni.</title>
        <authorList>
            <person name="Protasio A.V."/>
            <person name="Tsai I.J."/>
            <person name="Babbage A."/>
            <person name="Nichol S."/>
            <person name="Hunt M."/>
            <person name="Aslett M.A."/>
            <person name="De Silva N."/>
            <person name="Velarde G.S."/>
            <person name="Anderson T.J."/>
            <person name="Clark R.C."/>
            <person name="Davidson C."/>
            <person name="Dillon G.P."/>
            <person name="Holroyd N.E."/>
            <person name="LoVerde P.T."/>
            <person name="Lloyd C."/>
            <person name="McQuillan J."/>
            <person name="Oliveira G."/>
            <person name="Otto T.D."/>
            <person name="Parker-Manuel S.J."/>
            <person name="Quail M.A."/>
            <person name="Wilson R.A."/>
            <person name="Zerlotini A."/>
            <person name="Dunne D.W."/>
            <person name="Berriman M."/>
        </authorList>
    </citation>
    <scope>NUCLEOTIDE SEQUENCE [LARGE SCALE GENOMIC DNA]</scope>
    <source>
        <strain evidence="3">Puerto Rican</strain>
    </source>
</reference>
<dbReference type="PANTHER" id="PTHR18849:SF0">
    <property type="entry name" value="CILIA- AND FLAGELLA-ASSOCIATED PROTEIN 410-RELATED"/>
    <property type="match status" value="1"/>
</dbReference>
<evidence type="ECO:0000313" key="4">
    <source>
        <dbReference type="WBParaSite" id="Smp_334740.1"/>
    </source>
</evidence>